<gene>
    <name evidence="9 12" type="primary">rnc</name>
    <name evidence="12" type="ORF">LAJ60_00170</name>
</gene>
<accession>A0A9Q9DM88</accession>
<keyword evidence="9" id="KW-0819">tRNA processing</keyword>
<dbReference type="Gene3D" id="1.10.1520.10">
    <property type="entry name" value="Ribonuclease III domain"/>
    <property type="match status" value="1"/>
</dbReference>
<dbReference type="GO" id="GO:0003725">
    <property type="term" value="F:double-stranded RNA binding"/>
    <property type="evidence" value="ECO:0007669"/>
    <property type="project" value="TreeGrafter"/>
</dbReference>
<reference evidence="12" key="1">
    <citation type="journal article" date="2022" name="Proc. Natl. Acad. Sci. U.S.A.">
        <title>Identification of the Bartonella autotransporter CFA as a protective antigen and hypervariable target of neutralizing antibodies in mice.</title>
        <authorList>
            <person name="Siewert L.K."/>
            <person name="Korotaev A."/>
            <person name="Sedzicki J."/>
            <person name="Fromm K."/>
            <person name="Pinschewer D.D."/>
            <person name="Dehio C."/>
        </authorList>
    </citation>
    <scope>NUCLEOTIDE SEQUENCE</scope>
    <source>
        <strain evidence="12">IBS296</strain>
    </source>
</reference>
<evidence type="ECO:0000313" key="13">
    <source>
        <dbReference type="Proteomes" id="UP001056980"/>
    </source>
</evidence>
<dbReference type="Pfam" id="PF14622">
    <property type="entry name" value="Ribonucleas_3_3"/>
    <property type="match status" value="1"/>
</dbReference>
<feature type="binding site" evidence="9">
    <location>
        <position position="129"/>
    </location>
    <ligand>
        <name>Mg(2+)</name>
        <dbReference type="ChEBI" id="CHEBI:18420"/>
    </ligand>
</feature>
<proteinExistence type="inferred from homology"/>
<dbReference type="Pfam" id="PF00035">
    <property type="entry name" value="dsrm"/>
    <property type="match status" value="1"/>
</dbReference>
<dbReference type="GO" id="GO:0046872">
    <property type="term" value="F:metal ion binding"/>
    <property type="evidence" value="ECO:0007669"/>
    <property type="project" value="UniProtKB-KW"/>
</dbReference>
<keyword evidence="4 9" id="KW-0507">mRNA processing</keyword>
<dbReference type="EC" id="3.1.26.3" evidence="9"/>
<dbReference type="EMBL" id="CP083444">
    <property type="protein sequence ID" value="USP02922.1"/>
    <property type="molecule type" value="Genomic_DNA"/>
</dbReference>
<keyword evidence="9" id="KW-0479">Metal-binding</keyword>
<organism evidence="12 13">
    <name type="scientific">Bartonella taylorii</name>
    <dbReference type="NCBI Taxonomy" id="33046"/>
    <lineage>
        <taxon>Bacteria</taxon>
        <taxon>Pseudomonadati</taxon>
        <taxon>Pseudomonadota</taxon>
        <taxon>Alphaproteobacteria</taxon>
        <taxon>Hyphomicrobiales</taxon>
        <taxon>Bartonellaceae</taxon>
        <taxon>Bartonella</taxon>
    </lineage>
</organism>
<dbReference type="PROSITE" id="PS00517">
    <property type="entry name" value="RNASE_3_1"/>
    <property type="match status" value="1"/>
</dbReference>
<feature type="binding site" evidence="9">
    <location>
        <position position="132"/>
    </location>
    <ligand>
        <name>Mg(2+)</name>
        <dbReference type="ChEBI" id="CHEBI:18420"/>
    </ligand>
</feature>
<dbReference type="SUPFAM" id="SSF69065">
    <property type="entry name" value="RNase III domain-like"/>
    <property type="match status" value="1"/>
</dbReference>
<comment type="function">
    <text evidence="9">Digests double-stranded RNA. Involved in the processing of primary rRNA transcript to yield the immediate precursors to the large and small rRNAs (23S and 16S). Processes some mRNAs, and tRNAs when they are encoded in the rRNA operon. Processes pre-crRNA and tracrRNA of type II CRISPR loci if present in the organism.</text>
</comment>
<feature type="active site" evidence="9">
    <location>
        <position position="60"/>
    </location>
</feature>
<dbReference type="SMART" id="SM00358">
    <property type="entry name" value="DSRM"/>
    <property type="match status" value="1"/>
</dbReference>
<evidence type="ECO:0000259" key="11">
    <source>
        <dbReference type="PROSITE" id="PS50142"/>
    </source>
</evidence>
<dbReference type="NCBIfam" id="TIGR02191">
    <property type="entry name" value="RNaseIII"/>
    <property type="match status" value="1"/>
</dbReference>
<dbReference type="GO" id="GO:0010468">
    <property type="term" value="P:regulation of gene expression"/>
    <property type="evidence" value="ECO:0007669"/>
    <property type="project" value="TreeGrafter"/>
</dbReference>
<dbReference type="InterPro" id="IPR011907">
    <property type="entry name" value="RNase_III"/>
</dbReference>
<dbReference type="FunFam" id="1.10.1520.10:FF:000001">
    <property type="entry name" value="Ribonuclease 3"/>
    <property type="match status" value="1"/>
</dbReference>
<evidence type="ECO:0000256" key="9">
    <source>
        <dbReference type="HAMAP-Rule" id="MF_00104"/>
    </source>
</evidence>
<dbReference type="InterPro" id="IPR014720">
    <property type="entry name" value="dsRBD_dom"/>
</dbReference>
<evidence type="ECO:0000256" key="2">
    <source>
        <dbReference type="ARBA" id="ARBA00010183"/>
    </source>
</evidence>
<evidence type="ECO:0000256" key="3">
    <source>
        <dbReference type="ARBA" id="ARBA00022552"/>
    </source>
</evidence>
<comment type="subcellular location">
    <subcellularLocation>
        <location evidence="9">Cytoplasm</location>
    </subcellularLocation>
</comment>
<dbReference type="PROSITE" id="PS50137">
    <property type="entry name" value="DS_RBD"/>
    <property type="match status" value="1"/>
</dbReference>
<evidence type="ECO:0000256" key="4">
    <source>
        <dbReference type="ARBA" id="ARBA00022664"/>
    </source>
</evidence>
<keyword evidence="5 9" id="KW-0540">Nuclease</keyword>
<dbReference type="GO" id="GO:0005737">
    <property type="term" value="C:cytoplasm"/>
    <property type="evidence" value="ECO:0007669"/>
    <property type="project" value="UniProtKB-SubCell"/>
</dbReference>
<dbReference type="PROSITE" id="PS50142">
    <property type="entry name" value="RNASE_3_2"/>
    <property type="match status" value="1"/>
</dbReference>
<protein>
    <recommendedName>
        <fullName evidence="9">Ribonuclease 3</fullName>
        <ecNumber evidence="9">3.1.26.3</ecNumber>
    </recommendedName>
    <alternativeName>
        <fullName evidence="9">Ribonuclease III</fullName>
        <shortName evidence="9">RNase III</shortName>
    </alternativeName>
</protein>
<dbReference type="HAMAP" id="MF_00104">
    <property type="entry name" value="RNase_III"/>
    <property type="match status" value="1"/>
</dbReference>
<dbReference type="CDD" id="cd00593">
    <property type="entry name" value="RIBOc"/>
    <property type="match status" value="1"/>
</dbReference>
<dbReference type="SMART" id="SM00535">
    <property type="entry name" value="RIBOc"/>
    <property type="match status" value="1"/>
</dbReference>
<feature type="active site" evidence="9">
    <location>
        <position position="132"/>
    </location>
</feature>
<keyword evidence="8 9" id="KW-0694">RNA-binding</keyword>
<comment type="similarity">
    <text evidence="2">Belongs to the ribonuclease III family.</text>
</comment>
<feature type="domain" description="DRBM" evidence="10">
    <location>
        <begin position="168"/>
        <end position="237"/>
    </location>
</feature>
<evidence type="ECO:0000256" key="7">
    <source>
        <dbReference type="ARBA" id="ARBA00022801"/>
    </source>
</evidence>
<feature type="domain" description="RNase III" evidence="11">
    <location>
        <begin position="18"/>
        <end position="143"/>
    </location>
</feature>
<keyword evidence="9" id="KW-0963">Cytoplasm</keyword>
<dbReference type="GO" id="GO:0004525">
    <property type="term" value="F:ribonuclease III activity"/>
    <property type="evidence" value="ECO:0007669"/>
    <property type="project" value="UniProtKB-UniRule"/>
</dbReference>
<dbReference type="GO" id="GO:0006397">
    <property type="term" value="P:mRNA processing"/>
    <property type="evidence" value="ECO:0007669"/>
    <property type="project" value="UniProtKB-UniRule"/>
</dbReference>
<dbReference type="GO" id="GO:0008033">
    <property type="term" value="P:tRNA processing"/>
    <property type="evidence" value="ECO:0007669"/>
    <property type="project" value="UniProtKB-KW"/>
</dbReference>
<dbReference type="InterPro" id="IPR000999">
    <property type="entry name" value="RNase_III_dom"/>
</dbReference>
<sequence>MICRLSSKESMMKRRPMINQLEKLTGHHFRDEERLKKALTHSSVQDSEQGNYERLEFLGDRVLGLLIAEMLYQFFPQASEGELSVRLNGLVNAQTCADIAQEMGLPDMIHVGFEMRNFEGRRLTNMYADVVEALIAVMYLDGGLESVRPFIQRYWQSRAKQMDAGRRDAKTELQEWAHIQGGVQPHYRVIKRSGPDHNPVFMVEVNILGFAPEIGQGNSKRCAERMAAEKILRREGIWETIGKNNHE</sequence>
<dbReference type="InterPro" id="IPR036389">
    <property type="entry name" value="RNase_III_sf"/>
</dbReference>
<dbReference type="GO" id="GO:0019843">
    <property type="term" value="F:rRNA binding"/>
    <property type="evidence" value="ECO:0007669"/>
    <property type="project" value="UniProtKB-KW"/>
</dbReference>
<evidence type="ECO:0000259" key="10">
    <source>
        <dbReference type="PROSITE" id="PS50137"/>
    </source>
</evidence>
<dbReference type="Proteomes" id="UP001056980">
    <property type="component" value="Chromosome"/>
</dbReference>
<keyword evidence="3 9" id="KW-0698">rRNA processing</keyword>
<dbReference type="KEGG" id="btay:LAJ60_00170"/>
<comment type="cofactor">
    <cofactor evidence="9">
        <name>Mg(2+)</name>
        <dbReference type="ChEBI" id="CHEBI:18420"/>
    </cofactor>
</comment>
<dbReference type="GO" id="GO:0006364">
    <property type="term" value="P:rRNA processing"/>
    <property type="evidence" value="ECO:0007669"/>
    <property type="project" value="UniProtKB-UniRule"/>
</dbReference>
<dbReference type="PANTHER" id="PTHR11207">
    <property type="entry name" value="RIBONUCLEASE III"/>
    <property type="match status" value="1"/>
</dbReference>
<evidence type="ECO:0000256" key="6">
    <source>
        <dbReference type="ARBA" id="ARBA00022759"/>
    </source>
</evidence>
<keyword evidence="9" id="KW-0460">Magnesium</keyword>
<keyword evidence="6 9" id="KW-0255">Endonuclease</keyword>
<dbReference type="SUPFAM" id="SSF54768">
    <property type="entry name" value="dsRNA-binding domain-like"/>
    <property type="match status" value="1"/>
</dbReference>
<evidence type="ECO:0000256" key="8">
    <source>
        <dbReference type="ARBA" id="ARBA00022884"/>
    </source>
</evidence>
<evidence type="ECO:0000256" key="5">
    <source>
        <dbReference type="ARBA" id="ARBA00022722"/>
    </source>
</evidence>
<keyword evidence="9" id="KW-0699">rRNA-binding</keyword>
<dbReference type="CDD" id="cd10845">
    <property type="entry name" value="DSRM_RNAse_III_family"/>
    <property type="match status" value="1"/>
</dbReference>
<evidence type="ECO:0000256" key="1">
    <source>
        <dbReference type="ARBA" id="ARBA00000109"/>
    </source>
</evidence>
<dbReference type="AlphaFoldDB" id="A0A9Q9DM88"/>
<name>A0A9Q9DM88_BARTA</name>
<keyword evidence="7 9" id="KW-0378">Hydrolase</keyword>
<feature type="binding site" evidence="9">
    <location>
        <position position="56"/>
    </location>
    <ligand>
        <name>Mg(2+)</name>
        <dbReference type="ChEBI" id="CHEBI:18420"/>
    </ligand>
</feature>
<comment type="subunit">
    <text evidence="9">Homodimer.</text>
</comment>
<evidence type="ECO:0000313" key="12">
    <source>
        <dbReference type="EMBL" id="USP02922.1"/>
    </source>
</evidence>
<dbReference type="Gene3D" id="3.30.160.20">
    <property type="match status" value="1"/>
</dbReference>
<comment type="catalytic activity">
    <reaction evidence="1 9">
        <text>Endonucleolytic cleavage to 5'-phosphomonoester.</text>
        <dbReference type="EC" id="3.1.26.3"/>
    </reaction>
</comment>
<dbReference type="PANTHER" id="PTHR11207:SF0">
    <property type="entry name" value="RIBONUCLEASE 3"/>
    <property type="match status" value="1"/>
</dbReference>